<comment type="caution">
    <text evidence="2">The sequence shown here is derived from an EMBL/GenBank/DDBJ whole genome shotgun (WGS) entry which is preliminary data.</text>
</comment>
<dbReference type="PANTHER" id="PTHR37841:SF1">
    <property type="entry name" value="DUF3298 DOMAIN-CONTAINING PROTEIN"/>
    <property type="match status" value="1"/>
</dbReference>
<dbReference type="AlphaFoldDB" id="A0A133PTZ5"/>
<accession>A0A133PTZ5</accession>
<protein>
    <recommendedName>
        <fullName evidence="4">WG repeat-containing protein</fullName>
    </recommendedName>
</protein>
<evidence type="ECO:0000256" key="1">
    <source>
        <dbReference type="SAM" id="SignalP"/>
    </source>
</evidence>
<dbReference type="eggNOG" id="COG2113">
    <property type="taxonomic scope" value="Bacteria"/>
</dbReference>
<dbReference type="EMBL" id="LRQG01000256">
    <property type="protein sequence ID" value="KXA32526.1"/>
    <property type="molecule type" value="Genomic_DNA"/>
</dbReference>
<dbReference type="InterPro" id="IPR032774">
    <property type="entry name" value="WG_beta_rep"/>
</dbReference>
<sequence length="459" mass="53585">MVIATMKRHLLLLALLIPTVSNHLFAQYGKPEYHIGLVERTISKAPNGKYILWKYPNKKVISNADSIKLRKNRWYYVWKKGKQGLYNERKERCIPIKYDAIVQITDNLFRVEKNEKKGVYNSNGTKVLSPIYDEIIEKGFWFGNNGCLKVGKDGKYGICNEHGISITKLIYSKIKGYSYKLELVKGNTSDFLLNYKYLVYDCKTIKDAFSVPVNGIQTKDYFVFKKDSLFGLLNEKGEMVITPQYTKLINRYLGYRYGKTSWLIACNGKKYGIIDINNHIILPFEYKDIRSTNIEDYFSVETESGKHFYDYVEKKFITDYTYDYFFGNGTYTSIKKDGKVTVINNDTKKMMFPYKYQDIISIWSKPYFCVQQNDLYGIIDDNDNLIVPIIYQRPLWIVCKDKVVVYKDGKYGIINLKNELLYGMTEKRIVGYKNFFSIIDSKGEETKLDANLKVIETAK</sequence>
<reference evidence="3" key="1">
    <citation type="submission" date="2016-01" db="EMBL/GenBank/DDBJ databases">
        <authorList>
            <person name="Mitreva M."/>
            <person name="Pepin K.H."/>
            <person name="Mihindukulasuriya K.A."/>
            <person name="Fulton R."/>
            <person name="Fronick C."/>
            <person name="O'Laughlin M."/>
            <person name="Miner T."/>
            <person name="Herter B."/>
            <person name="Rosa B.A."/>
            <person name="Cordes M."/>
            <person name="Tomlinson C."/>
            <person name="Wollam A."/>
            <person name="Palsikar V.B."/>
            <person name="Mardis E.R."/>
            <person name="Wilson R.K."/>
        </authorList>
    </citation>
    <scope>NUCLEOTIDE SEQUENCE [LARGE SCALE GENOMIC DNA]</scope>
    <source>
        <strain evidence="3">MJR7716</strain>
    </source>
</reference>
<dbReference type="Pfam" id="PF14903">
    <property type="entry name" value="WG_beta_rep"/>
    <property type="match status" value="4"/>
</dbReference>
<organism evidence="2 3">
    <name type="scientific">Prevotella corporis</name>
    <dbReference type="NCBI Taxonomy" id="28128"/>
    <lineage>
        <taxon>Bacteria</taxon>
        <taxon>Pseudomonadati</taxon>
        <taxon>Bacteroidota</taxon>
        <taxon>Bacteroidia</taxon>
        <taxon>Bacteroidales</taxon>
        <taxon>Prevotellaceae</taxon>
        <taxon>Prevotella</taxon>
    </lineage>
</organism>
<dbReference type="STRING" id="28128.HMPREF3226_02767"/>
<feature type="chain" id="PRO_5007458329" description="WG repeat-containing protein" evidence="1">
    <location>
        <begin position="27"/>
        <end position="459"/>
    </location>
</feature>
<dbReference type="PANTHER" id="PTHR37841">
    <property type="entry name" value="GLR2918 PROTEIN"/>
    <property type="match status" value="1"/>
</dbReference>
<dbReference type="Proteomes" id="UP000070533">
    <property type="component" value="Unassembled WGS sequence"/>
</dbReference>
<dbReference type="PATRIC" id="fig|28128.5.peg.2848"/>
<keyword evidence="3" id="KW-1185">Reference proteome</keyword>
<dbReference type="OrthoDB" id="5464673at2"/>
<keyword evidence="1" id="KW-0732">Signal</keyword>
<evidence type="ECO:0008006" key="4">
    <source>
        <dbReference type="Google" id="ProtNLM"/>
    </source>
</evidence>
<proteinExistence type="predicted"/>
<name>A0A133PTZ5_9BACT</name>
<evidence type="ECO:0000313" key="3">
    <source>
        <dbReference type="Proteomes" id="UP000070533"/>
    </source>
</evidence>
<evidence type="ECO:0000313" key="2">
    <source>
        <dbReference type="EMBL" id="KXA32526.1"/>
    </source>
</evidence>
<gene>
    <name evidence="2" type="ORF">HMPREF3226_02767</name>
</gene>
<feature type="signal peptide" evidence="1">
    <location>
        <begin position="1"/>
        <end position="26"/>
    </location>
</feature>